<dbReference type="InParanoid" id="A0A3P7E065"/>
<keyword evidence="2" id="KW-1185">Reference proteome</keyword>
<dbReference type="AlphaFoldDB" id="A0A3P7E065"/>
<sequence length="45" mass="5251">MDIMAADENKITDDDTKNCSNLKAFRFKEILGEDPTRKVKLFFLQ</sequence>
<accession>A0A3P7E065</accession>
<evidence type="ECO:0000313" key="1">
    <source>
        <dbReference type="EMBL" id="VDM15861.1"/>
    </source>
</evidence>
<evidence type="ECO:0000313" key="2">
    <source>
        <dbReference type="Proteomes" id="UP000270924"/>
    </source>
</evidence>
<proteinExistence type="predicted"/>
<reference evidence="1 2" key="1">
    <citation type="submission" date="2018-11" db="EMBL/GenBank/DDBJ databases">
        <authorList>
            <consortium name="Pathogen Informatics"/>
        </authorList>
    </citation>
    <scope>NUCLEOTIDE SEQUENCE [LARGE SCALE GENOMIC DNA]</scope>
</reference>
<dbReference type="Proteomes" id="UP000270924">
    <property type="component" value="Unassembled WGS sequence"/>
</dbReference>
<gene>
    <name evidence="1" type="ORF">WBA_LOCUS9139</name>
</gene>
<dbReference type="EMBL" id="UYWW01008549">
    <property type="protein sequence ID" value="VDM15861.1"/>
    <property type="molecule type" value="Genomic_DNA"/>
</dbReference>
<organism evidence="1 2">
    <name type="scientific">Wuchereria bancrofti</name>
    <dbReference type="NCBI Taxonomy" id="6293"/>
    <lineage>
        <taxon>Eukaryota</taxon>
        <taxon>Metazoa</taxon>
        <taxon>Ecdysozoa</taxon>
        <taxon>Nematoda</taxon>
        <taxon>Chromadorea</taxon>
        <taxon>Rhabditida</taxon>
        <taxon>Spirurina</taxon>
        <taxon>Spiruromorpha</taxon>
        <taxon>Filarioidea</taxon>
        <taxon>Onchocercidae</taxon>
        <taxon>Wuchereria</taxon>
    </lineage>
</organism>
<name>A0A3P7E065_WUCBA</name>
<protein>
    <submittedName>
        <fullName evidence="1">Uncharacterized protein</fullName>
    </submittedName>
</protein>